<keyword evidence="10" id="KW-0539">Nucleus</keyword>
<evidence type="ECO:0000256" key="10">
    <source>
        <dbReference type="ARBA" id="ARBA00023242"/>
    </source>
</evidence>
<evidence type="ECO:0000259" key="14">
    <source>
        <dbReference type="PROSITE" id="PS50011"/>
    </source>
</evidence>
<keyword evidence="13" id="KW-0175">Coiled coil</keyword>
<evidence type="ECO:0000256" key="12">
    <source>
        <dbReference type="PROSITE-ProRule" id="PRU10141"/>
    </source>
</evidence>
<dbReference type="PANTHER" id="PTHR11042:SF185">
    <property type="entry name" value="WEE1-LIKE PROTEIN KINASE"/>
    <property type="match status" value="1"/>
</dbReference>
<evidence type="ECO:0000256" key="8">
    <source>
        <dbReference type="ARBA" id="ARBA00022842"/>
    </source>
</evidence>
<dbReference type="InterPro" id="IPR000719">
    <property type="entry name" value="Prot_kinase_dom"/>
</dbReference>
<dbReference type="Gene3D" id="1.10.510.10">
    <property type="entry name" value="Transferase(Phosphotransferase) domain 1"/>
    <property type="match status" value="1"/>
</dbReference>
<keyword evidence="5 12" id="KW-0547">Nucleotide-binding</keyword>
<dbReference type="PROSITE" id="PS00107">
    <property type="entry name" value="PROTEIN_KINASE_ATP"/>
    <property type="match status" value="1"/>
</dbReference>
<evidence type="ECO:0000256" key="13">
    <source>
        <dbReference type="SAM" id="Coils"/>
    </source>
</evidence>
<feature type="domain" description="Protein kinase" evidence="14">
    <location>
        <begin position="248"/>
        <end position="523"/>
    </location>
</feature>
<evidence type="ECO:0000256" key="7">
    <source>
        <dbReference type="ARBA" id="ARBA00022840"/>
    </source>
</evidence>
<organism evidence="15 16">
    <name type="scientific">Paralvinella palmiformis</name>
    <dbReference type="NCBI Taxonomy" id="53620"/>
    <lineage>
        <taxon>Eukaryota</taxon>
        <taxon>Metazoa</taxon>
        <taxon>Spiralia</taxon>
        <taxon>Lophotrochozoa</taxon>
        <taxon>Annelida</taxon>
        <taxon>Polychaeta</taxon>
        <taxon>Sedentaria</taxon>
        <taxon>Canalipalpata</taxon>
        <taxon>Terebellida</taxon>
        <taxon>Terebelliformia</taxon>
        <taxon>Alvinellidae</taxon>
        <taxon>Paralvinella</taxon>
    </lineage>
</organism>
<reference evidence="15" key="1">
    <citation type="journal article" date="2023" name="Mol. Biol. Evol.">
        <title>Third-Generation Sequencing Reveals the Adaptive Role of the Epigenome in Three Deep-Sea Polychaetes.</title>
        <authorList>
            <person name="Perez M."/>
            <person name="Aroh O."/>
            <person name="Sun Y."/>
            <person name="Lan Y."/>
            <person name="Juniper S.K."/>
            <person name="Young C.R."/>
            <person name="Angers B."/>
            <person name="Qian P.Y."/>
        </authorList>
    </citation>
    <scope>NUCLEOTIDE SEQUENCE</scope>
    <source>
        <strain evidence="15">P08H-3</strain>
    </source>
</reference>
<feature type="coiled-coil region" evidence="13">
    <location>
        <begin position="531"/>
        <end position="558"/>
    </location>
</feature>
<dbReference type="GO" id="GO:0046872">
    <property type="term" value="F:metal ion binding"/>
    <property type="evidence" value="ECO:0007669"/>
    <property type="project" value="UniProtKB-KW"/>
</dbReference>
<dbReference type="PANTHER" id="PTHR11042">
    <property type="entry name" value="EUKARYOTIC TRANSLATION INITIATION FACTOR 2-ALPHA KINASE EIF2-ALPHA KINASE -RELATED"/>
    <property type="match status" value="1"/>
</dbReference>
<evidence type="ECO:0000256" key="2">
    <source>
        <dbReference type="ARBA" id="ARBA00011903"/>
    </source>
</evidence>
<dbReference type="EMBL" id="JAODUP010000009">
    <property type="protein sequence ID" value="KAK2169529.1"/>
    <property type="molecule type" value="Genomic_DNA"/>
</dbReference>
<name>A0AAD9KE75_9ANNE</name>
<dbReference type="GO" id="GO:0005737">
    <property type="term" value="C:cytoplasm"/>
    <property type="evidence" value="ECO:0007669"/>
    <property type="project" value="TreeGrafter"/>
</dbReference>
<dbReference type="PROSITE" id="PS00108">
    <property type="entry name" value="PROTEIN_KINASE_ST"/>
    <property type="match status" value="1"/>
</dbReference>
<feature type="binding site" evidence="12">
    <location>
        <position position="278"/>
    </location>
    <ligand>
        <name>ATP</name>
        <dbReference type="ChEBI" id="CHEBI:30616"/>
    </ligand>
</feature>
<evidence type="ECO:0000256" key="11">
    <source>
        <dbReference type="ARBA" id="ARBA00037982"/>
    </source>
</evidence>
<dbReference type="Proteomes" id="UP001208570">
    <property type="component" value="Unassembled WGS sequence"/>
</dbReference>
<evidence type="ECO:0000313" key="15">
    <source>
        <dbReference type="EMBL" id="KAK2169529.1"/>
    </source>
</evidence>
<dbReference type="InterPro" id="IPR017441">
    <property type="entry name" value="Protein_kinase_ATP_BS"/>
</dbReference>
<comment type="caution">
    <text evidence="15">The sequence shown here is derived from an EMBL/GenBank/DDBJ whole genome shotgun (WGS) entry which is preliminary data.</text>
</comment>
<dbReference type="EC" id="2.7.10.2" evidence="2"/>
<keyword evidence="7 12" id="KW-0067">ATP-binding</keyword>
<evidence type="ECO:0000256" key="5">
    <source>
        <dbReference type="ARBA" id="ARBA00022741"/>
    </source>
</evidence>
<comment type="subcellular location">
    <subcellularLocation>
        <location evidence="1">Nucleus</location>
    </subcellularLocation>
</comment>
<dbReference type="AlphaFoldDB" id="A0AAD9KE75"/>
<sequence>MSECRQRLYTDVESEPYAKDCSAKTRLFHGLPGFDELSEEEDDGGLVVDLDSSSGYSGTPLKTFLGSHRTSGSAKLWDSGLGSPTPGSVTRRTLNLSPKFKLSPIPFTLESDDEAVGVTPLDHSPPPSPIPVTPPHKKFRSLRLYDTPHTPKSLLQRATRRISRGNRTRLSSGTHDKDITKLMLSTDRPQTNINPFTTAEKHGTKRNRSVLDVFSDDSFDSGEDGAGGPMSKKLALHEINTSRYNEEFYEVCKLGDGEFGSVFKCINRLDGCTYAIKKSKKPVAGSAYERSALNEVYAHAVLGKHEHMVRYYSAWAENDHMFIQNEYCNGGSLQDVLTQNRLDGRRFSELELKLLLFQVAQGLKYIHSQHLVHLDIKPGNIFIHHNPQGANTESGVEEDFAEDEEDEKEDTVTYKIGDLGHVTSVIHPQVEEGDCRYLPQEILHEEFDHLQKADIFSLALTVLEAGGIGDLPKNGEEWHVIRKGHLPELDHCSKEFNDLLITMVHPDPASRPSATALTQHPVLCPFAKKSRAQLRRELNEEKLKNELLSRELQAAKQRTTVSKAGFHVKGSRMVGRGFSRSSSTKF</sequence>
<dbReference type="FunFam" id="1.10.510.10:FF:000217">
    <property type="entry name" value="Wee1-like protein kinase"/>
    <property type="match status" value="1"/>
</dbReference>
<protein>
    <recommendedName>
        <fullName evidence="2">non-specific protein-tyrosine kinase</fullName>
        <ecNumber evidence="2">2.7.10.2</ecNumber>
    </recommendedName>
</protein>
<dbReference type="GO" id="GO:0005524">
    <property type="term" value="F:ATP binding"/>
    <property type="evidence" value="ECO:0007669"/>
    <property type="project" value="UniProtKB-UniRule"/>
</dbReference>
<dbReference type="Gene3D" id="3.30.200.20">
    <property type="entry name" value="Phosphorylase Kinase, domain 1"/>
    <property type="match status" value="1"/>
</dbReference>
<dbReference type="GO" id="GO:0005634">
    <property type="term" value="C:nucleus"/>
    <property type="evidence" value="ECO:0007669"/>
    <property type="project" value="UniProtKB-SubCell"/>
</dbReference>
<evidence type="ECO:0000256" key="1">
    <source>
        <dbReference type="ARBA" id="ARBA00004123"/>
    </source>
</evidence>
<dbReference type="PROSITE" id="PS50011">
    <property type="entry name" value="PROTEIN_KINASE_DOM"/>
    <property type="match status" value="1"/>
</dbReference>
<keyword evidence="8" id="KW-0460">Magnesium</keyword>
<dbReference type="InterPro" id="IPR008271">
    <property type="entry name" value="Ser/Thr_kinase_AS"/>
</dbReference>
<accession>A0AAD9KE75</accession>
<evidence type="ECO:0000256" key="4">
    <source>
        <dbReference type="ARBA" id="ARBA00022723"/>
    </source>
</evidence>
<keyword evidence="6" id="KW-0418">Kinase</keyword>
<dbReference type="InterPro" id="IPR011009">
    <property type="entry name" value="Kinase-like_dom_sf"/>
</dbReference>
<comment type="similarity">
    <text evidence="11">Belongs to the protein kinase superfamily. Ser/Thr protein kinase family. GCN2 subfamily.</text>
</comment>
<keyword evidence="16" id="KW-1185">Reference proteome</keyword>
<keyword evidence="3" id="KW-0808">Transferase</keyword>
<keyword evidence="4" id="KW-0479">Metal-binding</keyword>
<dbReference type="InterPro" id="IPR050339">
    <property type="entry name" value="CC_SR_Kinase"/>
</dbReference>
<evidence type="ECO:0000256" key="6">
    <source>
        <dbReference type="ARBA" id="ARBA00022777"/>
    </source>
</evidence>
<dbReference type="Pfam" id="PF00069">
    <property type="entry name" value="Pkinase"/>
    <property type="match status" value="1"/>
</dbReference>
<dbReference type="FunFam" id="3.30.200.20:FF:000115">
    <property type="entry name" value="Wee1-like kinase 2"/>
    <property type="match status" value="1"/>
</dbReference>
<evidence type="ECO:0000256" key="9">
    <source>
        <dbReference type="ARBA" id="ARBA00023137"/>
    </source>
</evidence>
<evidence type="ECO:0000313" key="16">
    <source>
        <dbReference type="Proteomes" id="UP001208570"/>
    </source>
</evidence>
<keyword evidence="9" id="KW-0829">Tyrosine-protein kinase</keyword>
<gene>
    <name evidence="15" type="ORF">LSH36_9g13036</name>
</gene>
<dbReference type="SUPFAM" id="SSF56112">
    <property type="entry name" value="Protein kinase-like (PK-like)"/>
    <property type="match status" value="1"/>
</dbReference>
<proteinExistence type="inferred from homology"/>
<evidence type="ECO:0000256" key="3">
    <source>
        <dbReference type="ARBA" id="ARBA00022679"/>
    </source>
</evidence>
<dbReference type="SMART" id="SM00220">
    <property type="entry name" value="S_TKc"/>
    <property type="match status" value="1"/>
</dbReference>
<dbReference type="GO" id="GO:0004715">
    <property type="term" value="F:non-membrane spanning protein tyrosine kinase activity"/>
    <property type="evidence" value="ECO:0007669"/>
    <property type="project" value="UniProtKB-EC"/>
</dbReference>